<dbReference type="AlphaFoldDB" id="A0A438EU13"/>
<proteinExistence type="predicted"/>
<organism evidence="1 2">
    <name type="scientific">Vitis vinifera</name>
    <name type="common">Grape</name>
    <dbReference type="NCBI Taxonomy" id="29760"/>
    <lineage>
        <taxon>Eukaryota</taxon>
        <taxon>Viridiplantae</taxon>
        <taxon>Streptophyta</taxon>
        <taxon>Embryophyta</taxon>
        <taxon>Tracheophyta</taxon>
        <taxon>Spermatophyta</taxon>
        <taxon>Magnoliopsida</taxon>
        <taxon>eudicotyledons</taxon>
        <taxon>Gunneridae</taxon>
        <taxon>Pentapetalae</taxon>
        <taxon>rosids</taxon>
        <taxon>Vitales</taxon>
        <taxon>Vitaceae</taxon>
        <taxon>Viteae</taxon>
        <taxon>Vitis</taxon>
    </lineage>
</organism>
<sequence>MFPDSYGAIEIFYHVYLLILMQESLSPKRVDGLPTIMNETRVHRANRDACSIEVQKGGRTRSLVANWEKREISPTYEGQTSSNFSGTVSASNMLPFSAIGKDLYSPGCYQCF</sequence>
<reference evidence="1 2" key="1">
    <citation type="journal article" date="2018" name="PLoS Genet.">
        <title>Population sequencing reveals clonal diversity and ancestral inbreeding in the grapevine cultivar Chardonnay.</title>
        <authorList>
            <person name="Roach M.J."/>
            <person name="Johnson D.L."/>
            <person name="Bohlmann J."/>
            <person name="van Vuuren H.J."/>
            <person name="Jones S.J."/>
            <person name="Pretorius I.S."/>
            <person name="Schmidt S.A."/>
            <person name="Borneman A.R."/>
        </authorList>
    </citation>
    <scope>NUCLEOTIDE SEQUENCE [LARGE SCALE GENOMIC DNA]</scope>
    <source>
        <strain evidence="2">cv. Chardonnay</strain>
        <tissue evidence="1">Leaf</tissue>
    </source>
</reference>
<dbReference type="EMBL" id="QGNW01001185">
    <property type="protein sequence ID" value="RVW51233.1"/>
    <property type="molecule type" value="Genomic_DNA"/>
</dbReference>
<accession>A0A438EU13</accession>
<protein>
    <submittedName>
        <fullName evidence="1">Uncharacterized protein</fullName>
    </submittedName>
</protein>
<comment type="caution">
    <text evidence="1">The sequence shown here is derived from an EMBL/GenBank/DDBJ whole genome shotgun (WGS) entry which is preliminary data.</text>
</comment>
<evidence type="ECO:0000313" key="1">
    <source>
        <dbReference type="EMBL" id="RVW51233.1"/>
    </source>
</evidence>
<evidence type="ECO:0000313" key="2">
    <source>
        <dbReference type="Proteomes" id="UP000288805"/>
    </source>
</evidence>
<dbReference type="Proteomes" id="UP000288805">
    <property type="component" value="Unassembled WGS sequence"/>
</dbReference>
<name>A0A438EU13_VITVI</name>
<gene>
    <name evidence="1" type="ORF">CK203_111841</name>
</gene>